<dbReference type="Pfam" id="PF03732">
    <property type="entry name" value="Retrotrans_gag"/>
    <property type="match status" value="1"/>
</dbReference>
<name>A0A5B6V982_9ROSI</name>
<dbReference type="Proteomes" id="UP000325315">
    <property type="component" value="Unassembled WGS sequence"/>
</dbReference>
<dbReference type="InterPro" id="IPR043502">
    <property type="entry name" value="DNA/RNA_pol_sf"/>
</dbReference>
<evidence type="ECO:0000256" key="1">
    <source>
        <dbReference type="SAM" id="Coils"/>
    </source>
</evidence>
<evidence type="ECO:0000256" key="2">
    <source>
        <dbReference type="SAM" id="MobiDB-lite"/>
    </source>
</evidence>
<dbReference type="Gene3D" id="4.10.60.10">
    <property type="entry name" value="Zinc finger, CCHC-type"/>
    <property type="match status" value="1"/>
</dbReference>
<comment type="caution">
    <text evidence="4">The sequence shown here is derived from an EMBL/GenBank/DDBJ whole genome shotgun (WGS) entry which is preliminary data.</text>
</comment>
<feature type="compositionally biased region" description="Basic and acidic residues" evidence="2">
    <location>
        <begin position="184"/>
        <end position="196"/>
    </location>
</feature>
<dbReference type="SUPFAM" id="SSF56672">
    <property type="entry name" value="DNA/RNA polymerases"/>
    <property type="match status" value="1"/>
</dbReference>
<dbReference type="AlphaFoldDB" id="A0A5B6V982"/>
<evidence type="ECO:0000313" key="5">
    <source>
        <dbReference type="Proteomes" id="UP000325315"/>
    </source>
</evidence>
<feature type="region of interest" description="Disordered" evidence="2">
    <location>
        <begin position="228"/>
        <end position="253"/>
    </location>
</feature>
<dbReference type="InterPro" id="IPR043128">
    <property type="entry name" value="Rev_trsase/Diguanyl_cyclase"/>
</dbReference>
<dbReference type="GO" id="GO:0003676">
    <property type="term" value="F:nucleic acid binding"/>
    <property type="evidence" value="ECO:0007669"/>
    <property type="project" value="InterPro"/>
</dbReference>
<accession>A0A5B6V982</accession>
<dbReference type="InterPro" id="IPR041577">
    <property type="entry name" value="RT_RNaseH_2"/>
</dbReference>
<dbReference type="Gene3D" id="3.30.70.270">
    <property type="match status" value="1"/>
</dbReference>
<gene>
    <name evidence="4" type="ORF">EPI10_000891</name>
</gene>
<dbReference type="Gene3D" id="2.40.70.10">
    <property type="entry name" value="Acid Proteases"/>
    <property type="match status" value="1"/>
</dbReference>
<feature type="compositionally biased region" description="Polar residues" evidence="2">
    <location>
        <begin position="317"/>
        <end position="330"/>
    </location>
</feature>
<feature type="compositionally biased region" description="Polar residues" evidence="2">
    <location>
        <begin position="297"/>
        <end position="307"/>
    </location>
</feature>
<feature type="coiled-coil region" evidence="1">
    <location>
        <begin position="500"/>
        <end position="527"/>
    </location>
</feature>
<dbReference type="InterPro" id="IPR021109">
    <property type="entry name" value="Peptidase_aspartic_dom_sf"/>
</dbReference>
<feature type="region of interest" description="Disordered" evidence="2">
    <location>
        <begin position="184"/>
        <end position="214"/>
    </location>
</feature>
<feature type="compositionally biased region" description="Polar residues" evidence="2">
    <location>
        <begin position="234"/>
        <end position="253"/>
    </location>
</feature>
<keyword evidence="1" id="KW-0175">Coiled coil</keyword>
<dbReference type="GO" id="GO:0008270">
    <property type="term" value="F:zinc ion binding"/>
    <property type="evidence" value="ECO:0007669"/>
    <property type="project" value="InterPro"/>
</dbReference>
<dbReference type="InterPro" id="IPR001878">
    <property type="entry name" value="Znf_CCHC"/>
</dbReference>
<feature type="domain" description="CCHC-type" evidence="3">
    <location>
        <begin position="275"/>
        <end position="291"/>
    </location>
</feature>
<dbReference type="InterPro" id="IPR032567">
    <property type="entry name" value="RTL1-rel"/>
</dbReference>
<dbReference type="Pfam" id="PF08284">
    <property type="entry name" value="RVP_2"/>
    <property type="match status" value="1"/>
</dbReference>
<keyword evidence="5" id="KW-1185">Reference proteome</keyword>
<dbReference type="SMART" id="SM00343">
    <property type="entry name" value="ZnF_C2HC"/>
    <property type="match status" value="1"/>
</dbReference>
<sequence>MPQDIELVRTGKPLVDKIRKYGAEEFRATAEDDPERVEFWLENTINVLNELSCTSVECLKCAVSMLKDSAYQWWNTLISVVLKESVTWEFFQTESKKKHISQRFLDQKRKEFLELKQGNMTVSEHEREFVRLSKYARECIPTEIAICKRFEEGLNEDIKFLVRILELKEFIVRVDRAHKAEELRNEKKQAEMEARTSSKRFMGKSQQSASKKSEKNFDRFTISAGYSGRDRSIPRSSLRSQATSVASAGSVRNTKPRCKHCNKFYFGECRMKSGSCFRCVSFDHYLRDCPERPKNDIVQTSRPSNPTAKGRPPRNPGSVSGSQCTTNDSTVRSEARAAARTYSIRARENASAPDIITGTFSLLATDIIADLMLLPFDEFDVILGKDWLTQHDAMVNCKQKHIVLKCQNGEMLCIESDKLDGLFNVISAMSAQKYVRKGYDAYLAYVLDTKVSESKIKSVPVVCEYPNMFPEELPRLSLVREVEFSIDLIPRTKLISIAPYKMAPTELKELKTQLQELTDRGATLFSKIDLRSGYYQLRVKDSNVLKTTFRTSFDWLKALLTEAPVLVQPGLRKEFVIYSDASLNGLGCVLMQEGKVIAYASRQLKL</sequence>
<dbReference type="EMBL" id="SMMG02000007">
    <property type="protein sequence ID" value="KAA3465750.1"/>
    <property type="molecule type" value="Genomic_DNA"/>
</dbReference>
<dbReference type="PANTHER" id="PTHR15503:SF45">
    <property type="entry name" value="RNA-DIRECTED DNA POLYMERASE HOMOLOG"/>
    <property type="match status" value="1"/>
</dbReference>
<evidence type="ECO:0000313" key="4">
    <source>
        <dbReference type="EMBL" id="KAA3465750.1"/>
    </source>
</evidence>
<reference evidence="5" key="1">
    <citation type="journal article" date="2019" name="Plant Biotechnol. J.">
        <title>Genome sequencing of the Australian wild diploid species Gossypium australe highlights disease resistance and delayed gland morphogenesis.</title>
        <authorList>
            <person name="Cai Y."/>
            <person name="Cai X."/>
            <person name="Wang Q."/>
            <person name="Wang P."/>
            <person name="Zhang Y."/>
            <person name="Cai C."/>
            <person name="Xu Y."/>
            <person name="Wang K."/>
            <person name="Zhou Z."/>
            <person name="Wang C."/>
            <person name="Geng S."/>
            <person name="Li B."/>
            <person name="Dong Q."/>
            <person name="Hou Y."/>
            <person name="Wang H."/>
            <person name="Ai P."/>
            <person name="Liu Z."/>
            <person name="Yi F."/>
            <person name="Sun M."/>
            <person name="An G."/>
            <person name="Cheng J."/>
            <person name="Zhang Y."/>
            <person name="Shi Q."/>
            <person name="Xie Y."/>
            <person name="Shi X."/>
            <person name="Chang Y."/>
            <person name="Huang F."/>
            <person name="Chen Y."/>
            <person name="Hong S."/>
            <person name="Mi L."/>
            <person name="Sun Q."/>
            <person name="Zhang L."/>
            <person name="Zhou B."/>
            <person name="Peng R."/>
            <person name="Zhang X."/>
            <person name="Liu F."/>
        </authorList>
    </citation>
    <scope>NUCLEOTIDE SEQUENCE [LARGE SCALE GENOMIC DNA]</scope>
    <source>
        <strain evidence="5">cv. PA1801</strain>
    </source>
</reference>
<dbReference type="PANTHER" id="PTHR15503">
    <property type="entry name" value="LDOC1 RELATED"/>
    <property type="match status" value="1"/>
</dbReference>
<organism evidence="4 5">
    <name type="scientific">Gossypium australe</name>
    <dbReference type="NCBI Taxonomy" id="47621"/>
    <lineage>
        <taxon>Eukaryota</taxon>
        <taxon>Viridiplantae</taxon>
        <taxon>Streptophyta</taxon>
        <taxon>Embryophyta</taxon>
        <taxon>Tracheophyta</taxon>
        <taxon>Spermatophyta</taxon>
        <taxon>Magnoliopsida</taxon>
        <taxon>eudicotyledons</taxon>
        <taxon>Gunneridae</taxon>
        <taxon>Pentapetalae</taxon>
        <taxon>rosids</taxon>
        <taxon>malvids</taxon>
        <taxon>Malvales</taxon>
        <taxon>Malvaceae</taxon>
        <taxon>Malvoideae</taxon>
        <taxon>Gossypium</taxon>
    </lineage>
</organism>
<dbReference type="Pfam" id="PF17919">
    <property type="entry name" value="RT_RNaseH_2"/>
    <property type="match status" value="1"/>
</dbReference>
<protein>
    <submittedName>
        <fullName evidence="4">Gag-Pol polyprotein</fullName>
    </submittedName>
</protein>
<feature type="region of interest" description="Disordered" evidence="2">
    <location>
        <begin position="292"/>
        <end position="330"/>
    </location>
</feature>
<evidence type="ECO:0000259" key="3">
    <source>
        <dbReference type="SMART" id="SM00343"/>
    </source>
</evidence>
<proteinExistence type="predicted"/>
<dbReference type="InterPro" id="IPR005162">
    <property type="entry name" value="Retrotrans_gag_dom"/>
</dbReference>
<dbReference type="OrthoDB" id="6777545at2759"/>
<dbReference type="Gene3D" id="3.10.10.10">
    <property type="entry name" value="HIV Type 1 Reverse Transcriptase, subunit A, domain 1"/>
    <property type="match status" value="1"/>
</dbReference>